<accession>A0A0L7LBN6</accession>
<protein>
    <submittedName>
        <fullName evidence="1">Uncharacterized protein</fullName>
    </submittedName>
</protein>
<gene>
    <name evidence="1" type="ORF">OBRU01_07091</name>
</gene>
<dbReference type="EMBL" id="JTDY01001812">
    <property type="protein sequence ID" value="KOB72809.1"/>
    <property type="molecule type" value="Genomic_DNA"/>
</dbReference>
<organism evidence="1 2">
    <name type="scientific">Operophtera brumata</name>
    <name type="common">Winter moth</name>
    <name type="synonym">Phalaena brumata</name>
    <dbReference type="NCBI Taxonomy" id="104452"/>
    <lineage>
        <taxon>Eukaryota</taxon>
        <taxon>Metazoa</taxon>
        <taxon>Ecdysozoa</taxon>
        <taxon>Arthropoda</taxon>
        <taxon>Hexapoda</taxon>
        <taxon>Insecta</taxon>
        <taxon>Pterygota</taxon>
        <taxon>Neoptera</taxon>
        <taxon>Endopterygota</taxon>
        <taxon>Lepidoptera</taxon>
        <taxon>Glossata</taxon>
        <taxon>Ditrysia</taxon>
        <taxon>Geometroidea</taxon>
        <taxon>Geometridae</taxon>
        <taxon>Larentiinae</taxon>
        <taxon>Operophtera</taxon>
    </lineage>
</organism>
<evidence type="ECO:0000313" key="1">
    <source>
        <dbReference type="EMBL" id="KOB72809.1"/>
    </source>
</evidence>
<proteinExistence type="predicted"/>
<sequence>MRLDLGMPFYNQKVSYATWHACNPNTVTQACADAGGGHPGARSFTYPPHPAPTPPPVAITALCEQPKGYSDSGGQGLHFFVLSSNDPLRYAAACPVDWPRLVFTESILRAEKEVQPSVISARLPPPGDTSISKHTC</sequence>
<dbReference type="AlphaFoldDB" id="A0A0L7LBN6"/>
<evidence type="ECO:0000313" key="2">
    <source>
        <dbReference type="Proteomes" id="UP000037510"/>
    </source>
</evidence>
<keyword evidence="2" id="KW-1185">Reference proteome</keyword>
<dbReference type="PROSITE" id="PS51257">
    <property type="entry name" value="PROKAR_LIPOPROTEIN"/>
    <property type="match status" value="1"/>
</dbReference>
<dbReference type="Proteomes" id="UP000037510">
    <property type="component" value="Unassembled WGS sequence"/>
</dbReference>
<name>A0A0L7LBN6_OPEBR</name>
<comment type="caution">
    <text evidence="1">The sequence shown here is derived from an EMBL/GenBank/DDBJ whole genome shotgun (WGS) entry which is preliminary data.</text>
</comment>
<reference evidence="1 2" key="1">
    <citation type="journal article" date="2015" name="Genome Biol. Evol.">
        <title>The genome of winter moth (Operophtera brumata) provides a genomic perspective on sexual dimorphism and phenology.</title>
        <authorList>
            <person name="Derks M.F."/>
            <person name="Smit S."/>
            <person name="Salis L."/>
            <person name="Schijlen E."/>
            <person name="Bossers A."/>
            <person name="Mateman C."/>
            <person name="Pijl A.S."/>
            <person name="de Ridder D."/>
            <person name="Groenen M.A."/>
            <person name="Visser M.E."/>
            <person name="Megens H.J."/>
        </authorList>
    </citation>
    <scope>NUCLEOTIDE SEQUENCE [LARGE SCALE GENOMIC DNA]</scope>
    <source>
        <strain evidence="1">WM2013NL</strain>
        <tissue evidence="1">Head and thorax</tissue>
    </source>
</reference>